<evidence type="ECO:0000313" key="2">
    <source>
        <dbReference type="EMBL" id="UGS37603.1"/>
    </source>
</evidence>
<gene>
    <name evidence="2" type="ORF">DSM104329_04020</name>
</gene>
<keyword evidence="1" id="KW-1133">Transmembrane helix</keyword>
<protein>
    <submittedName>
        <fullName evidence="2">Uncharacterized protein</fullName>
    </submittedName>
</protein>
<dbReference type="KEGG" id="sbae:DSM104329_04020"/>
<keyword evidence="3" id="KW-1185">Reference proteome</keyword>
<name>A0A9E7C2M4_9ACTN</name>
<evidence type="ECO:0000313" key="3">
    <source>
        <dbReference type="Proteomes" id="UP001162834"/>
    </source>
</evidence>
<evidence type="ECO:0000256" key="1">
    <source>
        <dbReference type="SAM" id="Phobius"/>
    </source>
</evidence>
<keyword evidence="1" id="KW-0812">Transmembrane</keyword>
<sequence length="61" mass="6429">MHHSPKHILLCVASGALAAILSAVGVGLWALIPAAICAVTCAQMIVMMVRANHHDSRRLNS</sequence>
<dbReference type="EMBL" id="CP087164">
    <property type="protein sequence ID" value="UGS37603.1"/>
    <property type="molecule type" value="Genomic_DNA"/>
</dbReference>
<reference evidence="2" key="1">
    <citation type="journal article" date="2022" name="Int. J. Syst. Evol. Microbiol.">
        <title>Pseudomonas aegrilactucae sp. nov. and Pseudomonas morbosilactucae sp. nov., pathogens causing bacterial rot of lettuce in Japan.</title>
        <authorList>
            <person name="Sawada H."/>
            <person name="Fujikawa T."/>
            <person name="Satou M."/>
        </authorList>
    </citation>
    <scope>NUCLEOTIDE SEQUENCE</scope>
    <source>
        <strain evidence="2">0166_1</strain>
    </source>
</reference>
<organism evidence="2 3">
    <name type="scientific">Capillimicrobium parvum</name>
    <dbReference type="NCBI Taxonomy" id="2884022"/>
    <lineage>
        <taxon>Bacteria</taxon>
        <taxon>Bacillati</taxon>
        <taxon>Actinomycetota</taxon>
        <taxon>Thermoleophilia</taxon>
        <taxon>Solirubrobacterales</taxon>
        <taxon>Capillimicrobiaceae</taxon>
        <taxon>Capillimicrobium</taxon>
    </lineage>
</organism>
<dbReference type="Proteomes" id="UP001162834">
    <property type="component" value="Chromosome"/>
</dbReference>
<accession>A0A9E7C2M4</accession>
<keyword evidence="1" id="KW-0472">Membrane</keyword>
<dbReference type="AlphaFoldDB" id="A0A9E7C2M4"/>
<feature type="transmembrane region" description="Helical" evidence="1">
    <location>
        <begin position="28"/>
        <end position="49"/>
    </location>
</feature>
<proteinExistence type="predicted"/>